<accession>A0A453STJ3</accession>
<sequence>MQFQLPSLQFQTPPCYSAYCFSGTLTEMSLRMGGEGSGKLSQGRCSPPRSPGRNFKTMSALSPITLLELPLSSIQAIKRIKSGEYHKAMEIEALMSSNGMMLGF</sequence>
<reference evidence="2" key="3">
    <citation type="journal article" date="2017" name="Nature">
        <title>Genome sequence of the progenitor of the wheat D genome Aegilops tauschii.</title>
        <authorList>
            <person name="Luo M.C."/>
            <person name="Gu Y.Q."/>
            <person name="Puiu D."/>
            <person name="Wang H."/>
            <person name="Twardziok S.O."/>
            <person name="Deal K.R."/>
            <person name="Huo N."/>
            <person name="Zhu T."/>
            <person name="Wang L."/>
            <person name="Wang Y."/>
            <person name="McGuire P.E."/>
            <person name="Liu S."/>
            <person name="Long H."/>
            <person name="Ramasamy R.K."/>
            <person name="Rodriguez J.C."/>
            <person name="Van S.L."/>
            <person name="Yuan L."/>
            <person name="Wang Z."/>
            <person name="Xia Z."/>
            <person name="Xiao L."/>
            <person name="Anderson O.D."/>
            <person name="Ouyang S."/>
            <person name="Liang Y."/>
            <person name="Zimin A.V."/>
            <person name="Pertea G."/>
            <person name="Qi P."/>
            <person name="Bennetzen J.L."/>
            <person name="Dai X."/>
            <person name="Dawson M.W."/>
            <person name="Muller H.G."/>
            <person name="Kugler K."/>
            <person name="Rivarola-Duarte L."/>
            <person name="Spannagl M."/>
            <person name="Mayer K.F.X."/>
            <person name="Lu F.H."/>
            <person name="Bevan M.W."/>
            <person name="Leroy P."/>
            <person name="Li P."/>
            <person name="You F.M."/>
            <person name="Sun Q."/>
            <person name="Liu Z."/>
            <person name="Lyons E."/>
            <person name="Wicker T."/>
            <person name="Salzberg S.L."/>
            <person name="Devos K.M."/>
            <person name="Dvorak J."/>
        </authorList>
    </citation>
    <scope>NUCLEOTIDE SEQUENCE [LARGE SCALE GENOMIC DNA]</scope>
    <source>
        <strain evidence="2">cv. AL8/78</strain>
    </source>
</reference>
<reference evidence="2" key="4">
    <citation type="submission" date="2019-03" db="UniProtKB">
        <authorList>
            <consortium name="EnsemblPlants"/>
        </authorList>
    </citation>
    <scope>IDENTIFICATION</scope>
</reference>
<evidence type="ECO:0000313" key="2">
    <source>
        <dbReference type="EnsemblPlants" id="AET7Gv21067400.7"/>
    </source>
</evidence>
<evidence type="ECO:0000256" key="1">
    <source>
        <dbReference type="SAM" id="MobiDB-lite"/>
    </source>
</evidence>
<protein>
    <submittedName>
        <fullName evidence="2">Uncharacterized protein</fullName>
    </submittedName>
</protein>
<dbReference type="EnsemblPlants" id="AET7Gv21067400.7">
    <property type="protein sequence ID" value="AET7Gv21067400.7"/>
    <property type="gene ID" value="AET7Gv21067400"/>
</dbReference>
<organism evidence="2 3">
    <name type="scientific">Aegilops tauschii subsp. strangulata</name>
    <name type="common">Goatgrass</name>
    <dbReference type="NCBI Taxonomy" id="200361"/>
    <lineage>
        <taxon>Eukaryota</taxon>
        <taxon>Viridiplantae</taxon>
        <taxon>Streptophyta</taxon>
        <taxon>Embryophyta</taxon>
        <taxon>Tracheophyta</taxon>
        <taxon>Spermatophyta</taxon>
        <taxon>Magnoliopsida</taxon>
        <taxon>Liliopsida</taxon>
        <taxon>Poales</taxon>
        <taxon>Poaceae</taxon>
        <taxon>BOP clade</taxon>
        <taxon>Pooideae</taxon>
        <taxon>Triticodae</taxon>
        <taxon>Triticeae</taxon>
        <taxon>Triticinae</taxon>
        <taxon>Aegilops</taxon>
    </lineage>
</organism>
<name>A0A453STJ3_AEGTS</name>
<dbReference type="Gramene" id="AET7Gv21067400.7">
    <property type="protein sequence ID" value="AET7Gv21067400.7"/>
    <property type="gene ID" value="AET7Gv21067400"/>
</dbReference>
<reference evidence="3" key="2">
    <citation type="journal article" date="2017" name="Nat. Plants">
        <title>The Aegilops tauschii genome reveals multiple impacts of transposons.</title>
        <authorList>
            <person name="Zhao G."/>
            <person name="Zou C."/>
            <person name="Li K."/>
            <person name="Wang K."/>
            <person name="Li T."/>
            <person name="Gao L."/>
            <person name="Zhang X."/>
            <person name="Wang H."/>
            <person name="Yang Z."/>
            <person name="Liu X."/>
            <person name="Jiang W."/>
            <person name="Mao L."/>
            <person name="Kong X."/>
            <person name="Jiao Y."/>
            <person name="Jia J."/>
        </authorList>
    </citation>
    <scope>NUCLEOTIDE SEQUENCE [LARGE SCALE GENOMIC DNA]</scope>
    <source>
        <strain evidence="3">cv. AL8/78</strain>
    </source>
</reference>
<feature type="region of interest" description="Disordered" evidence="1">
    <location>
        <begin position="32"/>
        <end position="54"/>
    </location>
</feature>
<evidence type="ECO:0000313" key="3">
    <source>
        <dbReference type="Proteomes" id="UP000015105"/>
    </source>
</evidence>
<reference evidence="3" key="1">
    <citation type="journal article" date="2014" name="Science">
        <title>Ancient hybridizations among the ancestral genomes of bread wheat.</title>
        <authorList>
            <consortium name="International Wheat Genome Sequencing Consortium,"/>
            <person name="Marcussen T."/>
            <person name="Sandve S.R."/>
            <person name="Heier L."/>
            <person name="Spannagl M."/>
            <person name="Pfeifer M."/>
            <person name="Jakobsen K.S."/>
            <person name="Wulff B.B."/>
            <person name="Steuernagel B."/>
            <person name="Mayer K.F."/>
            <person name="Olsen O.A."/>
        </authorList>
    </citation>
    <scope>NUCLEOTIDE SEQUENCE [LARGE SCALE GENOMIC DNA]</scope>
    <source>
        <strain evidence="3">cv. AL8/78</strain>
    </source>
</reference>
<keyword evidence="3" id="KW-1185">Reference proteome</keyword>
<dbReference type="Proteomes" id="UP000015105">
    <property type="component" value="Chromosome 7D"/>
</dbReference>
<reference evidence="2" key="5">
    <citation type="journal article" date="2021" name="G3 (Bethesda)">
        <title>Aegilops tauschii genome assembly Aet v5.0 features greater sequence contiguity and improved annotation.</title>
        <authorList>
            <person name="Wang L."/>
            <person name="Zhu T."/>
            <person name="Rodriguez J.C."/>
            <person name="Deal K.R."/>
            <person name="Dubcovsky J."/>
            <person name="McGuire P.E."/>
            <person name="Lux T."/>
            <person name="Spannagl M."/>
            <person name="Mayer K.F.X."/>
            <person name="Baldrich P."/>
            <person name="Meyers B.C."/>
            <person name="Huo N."/>
            <person name="Gu Y.Q."/>
            <person name="Zhou H."/>
            <person name="Devos K.M."/>
            <person name="Bennetzen J.L."/>
            <person name="Unver T."/>
            <person name="Budak H."/>
            <person name="Gulick P.J."/>
            <person name="Galiba G."/>
            <person name="Kalapos B."/>
            <person name="Nelson D.R."/>
            <person name="Li P."/>
            <person name="You F.M."/>
            <person name="Luo M.C."/>
            <person name="Dvorak J."/>
        </authorList>
    </citation>
    <scope>NUCLEOTIDE SEQUENCE [LARGE SCALE GENOMIC DNA]</scope>
    <source>
        <strain evidence="2">cv. AL8/78</strain>
    </source>
</reference>
<proteinExistence type="predicted"/>
<dbReference type="AlphaFoldDB" id="A0A453STJ3"/>